<name>A0A1I0JT76_9FIRM</name>
<protein>
    <submittedName>
        <fullName evidence="1">Uncharacterized protein</fullName>
    </submittedName>
</protein>
<dbReference type="Proteomes" id="UP000198508">
    <property type="component" value="Unassembled WGS sequence"/>
</dbReference>
<keyword evidence="2" id="KW-1185">Reference proteome</keyword>
<evidence type="ECO:0000313" key="2">
    <source>
        <dbReference type="Proteomes" id="UP000198508"/>
    </source>
</evidence>
<sequence length="300" mass="32139">MGNIYFAGGSGGGVDPDDCTATTAQVLEGHTAGVNGYDDPVEGTMPYQKQEGTLNCGQSSIILPGYHDGTRSITANSLASQTPGTASAANIYPGQTAWVNGNKITGTMATQGGGTYTAGTADKTVVAANRFVTGNVVVKGDSNLTAGNIKKGVKIMGITGTWEGYVPTATDLYLRGNNIADWSCSSGFVTFNSGEITFNKRGGSTSAFSFSARKAYNLSPYTKLNIQTNNLRFDVSLIIELYDEYSDRLGSIELKENTNYTTTLIIPFNRKATTFLKLRVMRKVSYEYDLTGAIYRIWLS</sequence>
<evidence type="ECO:0000313" key="1">
    <source>
        <dbReference type="EMBL" id="SEU13873.1"/>
    </source>
</evidence>
<accession>A0A1I0JT76</accession>
<organism evidence="1 2">
    <name type="scientific">Enterocloster lavalensis</name>
    <dbReference type="NCBI Taxonomy" id="460384"/>
    <lineage>
        <taxon>Bacteria</taxon>
        <taxon>Bacillati</taxon>
        <taxon>Bacillota</taxon>
        <taxon>Clostridia</taxon>
        <taxon>Lachnospirales</taxon>
        <taxon>Lachnospiraceae</taxon>
        <taxon>Enterocloster</taxon>
    </lineage>
</organism>
<dbReference type="AlphaFoldDB" id="A0A1I0JT76"/>
<dbReference type="STRING" id="460384.SAMN05216313_13534"/>
<dbReference type="EMBL" id="FOIM01000035">
    <property type="protein sequence ID" value="SEU13873.1"/>
    <property type="molecule type" value="Genomic_DNA"/>
</dbReference>
<reference evidence="2" key="1">
    <citation type="submission" date="2016-10" db="EMBL/GenBank/DDBJ databases">
        <authorList>
            <person name="Varghese N."/>
            <person name="Submissions S."/>
        </authorList>
    </citation>
    <scope>NUCLEOTIDE SEQUENCE [LARGE SCALE GENOMIC DNA]</scope>
    <source>
        <strain evidence="2">NLAE-zl-G277</strain>
    </source>
</reference>
<gene>
    <name evidence="1" type="ORF">SAMN05216313_13534</name>
</gene>
<proteinExistence type="predicted"/>
<dbReference type="RefSeq" id="WP_092369979.1">
    <property type="nucleotide sequence ID" value="NZ_FOIM01000035.1"/>
</dbReference>